<evidence type="ECO:0000313" key="5">
    <source>
        <dbReference type="Proteomes" id="UP001165082"/>
    </source>
</evidence>
<evidence type="ECO:0000256" key="1">
    <source>
        <dbReference type="SAM" id="MobiDB-lite"/>
    </source>
</evidence>
<feature type="region of interest" description="Disordered" evidence="1">
    <location>
        <begin position="95"/>
        <end position="137"/>
    </location>
</feature>
<feature type="non-terminal residue" evidence="4">
    <location>
        <position position="1"/>
    </location>
</feature>
<evidence type="ECO:0000256" key="2">
    <source>
        <dbReference type="SAM" id="Phobius"/>
    </source>
</evidence>
<dbReference type="AlphaFoldDB" id="A0A9W6ZID5"/>
<feature type="compositionally biased region" description="Low complexity" evidence="1">
    <location>
        <begin position="96"/>
        <end position="107"/>
    </location>
</feature>
<name>A0A9W6ZID5_9STRA</name>
<dbReference type="InterPro" id="IPR036871">
    <property type="entry name" value="PX_dom_sf"/>
</dbReference>
<evidence type="ECO:0000313" key="4">
    <source>
        <dbReference type="EMBL" id="GMH53271.1"/>
    </source>
</evidence>
<gene>
    <name evidence="4" type="ORF">TrRE_jg4845</name>
</gene>
<dbReference type="Proteomes" id="UP001165082">
    <property type="component" value="Unassembled WGS sequence"/>
</dbReference>
<protein>
    <recommendedName>
        <fullName evidence="3">PX domain-containing protein</fullName>
    </recommendedName>
</protein>
<sequence length="222" mass="25345">SNNQRYIIEKRYTAFAELYRDSSKLGAFSNKRGKEFSFPGKTWFHRPKPGQDDIKELRRTAFEAMLTIILHQKSNSEVELLLNEFLEVVPDQVEISPSSSSSTSSSTPPTPKFKSYRTKGHAYNKRKMKKKKRRTPSRTSSLIPLIIFVIALLALAFAHTNHPQVFDAIKTRVEGGMARATDVMMVVYTKLVFRLTSLDSHQDSPPPVPSYLNTLSEYIYPK</sequence>
<dbReference type="Gene3D" id="3.30.1520.10">
    <property type="entry name" value="Phox-like domain"/>
    <property type="match status" value="1"/>
</dbReference>
<evidence type="ECO:0000259" key="3">
    <source>
        <dbReference type="PROSITE" id="PS50195"/>
    </source>
</evidence>
<keyword evidence="2" id="KW-0472">Membrane</keyword>
<accession>A0A9W6ZID5</accession>
<reference evidence="4" key="1">
    <citation type="submission" date="2022-07" db="EMBL/GenBank/DDBJ databases">
        <title>Genome analysis of Parmales, a sister group of diatoms, reveals the evolutionary specialization of diatoms from phago-mixotrophs to photoautotrophs.</title>
        <authorList>
            <person name="Ban H."/>
            <person name="Sato S."/>
            <person name="Yoshikawa S."/>
            <person name="Kazumasa Y."/>
            <person name="Nakamura Y."/>
            <person name="Ichinomiya M."/>
            <person name="Saitoh K."/>
            <person name="Sato N."/>
            <person name="Blanc-Mathieu R."/>
            <person name="Endo H."/>
            <person name="Kuwata A."/>
            <person name="Ogata H."/>
        </authorList>
    </citation>
    <scope>NUCLEOTIDE SEQUENCE</scope>
</reference>
<feature type="transmembrane region" description="Helical" evidence="2">
    <location>
        <begin position="139"/>
        <end position="158"/>
    </location>
</feature>
<dbReference type="EMBL" id="BRXZ01000766">
    <property type="protein sequence ID" value="GMH53271.1"/>
    <property type="molecule type" value="Genomic_DNA"/>
</dbReference>
<dbReference type="CDD" id="cd06093">
    <property type="entry name" value="PX_domain"/>
    <property type="match status" value="1"/>
</dbReference>
<keyword evidence="5" id="KW-1185">Reference proteome</keyword>
<feature type="domain" description="PX" evidence="3">
    <location>
        <begin position="1"/>
        <end position="92"/>
    </location>
</feature>
<keyword evidence="2" id="KW-1133">Transmembrane helix</keyword>
<dbReference type="OrthoDB" id="10499265at2759"/>
<dbReference type="GO" id="GO:0035091">
    <property type="term" value="F:phosphatidylinositol binding"/>
    <property type="evidence" value="ECO:0007669"/>
    <property type="project" value="InterPro"/>
</dbReference>
<keyword evidence="2" id="KW-0812">Transmembrane</keyword>
<dbReference type="SUPFAM" id="SSF64268">
    <property type="entry name" value="PX domain"/>
    <property type="match status" value="1"/>
</dbReference>
<proteinExistence type="predicted"/>
<feature type="compositionally biased region" description="Basic residues" evidence="1">
    <location>
        <begin position="114"/>
        <end position="136"/>
    </location>
</feature>
<comment type="caution">
    <text evidence="4">The sequence shown here is derived from an EMBL/GenBank/DDBJ whole genome shotgun (WGS) entry which is preliminary data.</text>
</comment>
<organism evidence="4 5">
    <name type="scientific">Triparma retinervis</name>
    <dbReference type="NCBI Taxonomy" id="2557542"/>
    <lineage>
        <taxon>Eukaryota</taxon>
        <taxon>Sar</taxon>
        <taxon>Stramenopiles</taxon>
        <taxon>Ochrophyta</taxon>
        <taxon>Bolidophyceae</taxon>
        <taxon>Parmales</taxon>
        <taxon>Triparmaceae</taxon>
        <taxon>Triparma</taxon>
    </lineage>
</organism>
<dbReference type="PROSITE" id="PS50195">
    <property type="entry name" value="PX"/>
    <property type="match status" value="1"/>
</dbReference>
<dbReference type="InterPro" id="IPR001683">
    <property type="entry name" value="PX_dom"/>
</dbReference>